<keyword evidence="2" id="KW-0813">Transport</keyword>
<dbReference type="PANTHER" id="PTHR38682">
    <property type="entry name" value="V-TYPE ATP SYNTHASE SUBUNIT C"/>
    <property type="match status" value="1"/>
</dbReference>
<keyword evidence="3" id="KW-0406">Ion transport</keyword>
<dbReference type="InterPro" id="IPR002843">
    <property type="entry name" value="ATPase_V0-cplx_csu/dsu"/>
</dbReference>
<evidence type="ECO:0000256" key="2">
    <source>
        <dbReference type="ARBA" id="ARBA00022448"/>
    </source>
</evidence>
<protein>
    <recommendedName>
        <fullName evidence="5">V-type ATP synthase subunit C</fullName>
    </recommendedName>
</protein>
<accession>A0A7V3ZZK5</accession>
<proteinExistence type="inferred from homology"/>
<dbReference type="InterPro" id="IPR035067">
    <property type="entry name" value="V-type_ATPase_csu/dsu"/>
</dbReference>
<evidence type="ECO:0000256" key="1">
    <source>
        <dbReference type="ARBA" id="ARBA00006709"/>
    </source>
</evidence>
<evidence type="ECO:0008006" key="5">
    <source>
        <dbReference type="Google" id="ProtNLM"/>
    </source>
</evidence>
<evidence type="ECO:0000313" key="4">
    <source>
        <dbReference type="EMBL" id="HGL18306.1"/>
    </source>
</evidence>
<dbReference type="SUPFAM" id="SSF103486">
    <property type="entry name" value="V-type ATP synthase subunit C"/>
    <property type="match status" value="1"/>
</dbReference>
<comment type="similarity">
    <text evidence="1">Belongs to the V-ATPase V0D/AC39 subunit family.</text>
</comment>
<dbReference type="InterPro" id="IPR044911">
    <property type="entry name" value="V-type_ATPase_csu/dsu_dom_3"/>
</dbReference>
<evidence type="ECO:0000256" key="3">
    <source>
        <dbReference type="ARBA" id="ARBA00023065"/>
    </source>
</evidence>
<gene>
    <name evidence="4" type="ORF">ENU66_08270</name>
</gene>
<dbReference type="Pfam" id="PF01992">
    <property type="entry name" value="vATP-synt_AC39"/>
    <property type="match status" value="1"/>
</dbReference>
<organism evidence="4">
    <name type="scientific">candidate division WOR-3 bacterium</name>
    <dbReference type="NCBI Taxonomy" id="2052148"/>
    <lineage>
        <taxon>Bacteria</taxon>
        <taxon>Bacteria division WOR-3</taxon>
    </lineage>
</organism>
<reference evidence="4" key="1">
    <citation type="journal article" date="2020" name="mSystems">
        <title>Genome- and Community-Level Interaction Insights into Carbon Utilization and Element Cycling Functions of Hydrothermarchaeota in Hydrothermal Sediment.</title>
        <authorList>
            <person name="Zhou Z."/>
            <person name="Liu Y."/>
            <person name="Xu W."/>
            <person name="Pan J."/>
            <person name="Luo Z.H."/>
            <person name="Li M."/>
        </authorList>
    </citation>
    <scope>NUCLEOTIDE SEQUENCE [LARGE SCALE GENOMIC DNA]</scope>
    <source>
        <strain evidence="4">SpSt-69</strain>
    </source>
</reference>
<dbReference type="InterPro" id="IPR036079">
    <property type="entry name" value="ATPase_csu/dsu_sf"/>
</dbReference>
<dbReference type="EMBL" id="DTDJ01000050">
    <property type="protein sequence ID" value="HGL18306.1"/>
    <property type="molecule type" value="Genomic_DNA"/>
</dbReference>
<dbReference type="PANTHER" id="PTHR38682:SF1">
    <property type="entry name" value="V-TYPE ATP SYNTHASE SUBUNIT C"/>
    <property type="match status" value="1"/>
</dbReference>
<comment type="caution">
    <text evidence="4">The sequence shown here is derived from an EMBL/GenBank/DDBJ whole genome shotgun (WGS) entry which is preliminary data.</text>
</comment>
<dbReference type="GO" id="GO:0046961">
    <property type="term" value="F:proton-transporting ATPase activity, rotational mechanism"/>
    <property type="evidence" value="ECO:0007669"/>
    <property type="project" value="InterPro"/>
</dbReference>
<dbReference type="InterPro" id="IPR050873">
    <property type="entry name" value="V-ATPase_V0D/AC39_subunit"/>
</dbReference>
<name>A0A7V3ZZK5_UNCW3</name>
<dbReference type="Gene3D" id="1.20.1690.10">
    <property type="entry name" value="V-type ATP synthase subunit C domain"/>
    <property type="match status" value="2"/>
</dbReference>
<sequence>MLKLPFNRYPSFGKDDPEYAYACGRIKALETKLLDRVRFERLATSKDIEELFKMLQDTEYSRYLNEIHKPSDFEILLKKELERLFSLVSELSVEPALERDLRLPYDFLNLKILVKSLIFEKDFSHAFSKYSYYPATLLKHELETGKGDMLMKEIYYAYEFAISSYYETREVFRIDSAVDNVMYGYFANSSFFEFLRIYYNLNADLKNLISFLRLERMGKLQALKHVLLAAGYLPQELFYKVPDFNTLLYEIRHTVYYQVLQPGYAQYQKTGSFVKMEKDVANYLNGLVKEASKKDLSVEVLISYFFRKKYEVSLLRMIMVSKLNQLPKEIVIERIPEVL</sequence>
<dbReference type="AlphaFoldDB" id="A0A7V3ZZK5"/>
<dbReference type="Gene3D" id="1.10.132.50">
    <property type="entry name" value="ATP synthase (C/AC39) subunit, domain 3"/>
    <property type="match status" value="1"/>
</dbReference>